<evidence type="ECO:0000313" key="7">
    <source>
        <dbReference type="EMBL" id="CCC52212.1"/>
    </source>
</evidence>
<evidence type="ECO:0000256" key="3">
    <source>
        <dbReference type="ARBA" id="ARBA00023186"/>
    </source>
</evidence>
<comment type="similarity">
    <text evidence="4">Belongs to the complex I LYR family. SDHAF1 subfamily.</text>
</comment>
<reference evidence="7" key="1">
    <citation type="journal article" date="2012" name="Proc. Natl. Acad. Sci. U.S.A.">
        <title>Antigenic diversity is generated by distinct evolutionary mechanisms in African trypanosome species.</title>
        <authorList>
            <person name="Jackson A.P."/>
            <person name="Berry A."/>
            <person name="Aslett M."/>
            <person name="Allison H.C."/>
            <person name="Burton P."/>
            <person name="Vavrova-Anderson J."/>
            <person name="Brown R."/>
            <person name="Browne H."/>
            <person name="Corton N."/>
            <person name="Hauser H."/>
            <person name="Gamble J."/>
            <person name="Gilderthorp R."/>
            <person name="Marcello L."/>
            <person name="McQuillan J."/>
            <person name="Otto T.D."/>
            <person name="Quail M.A."/>
            <person name="Sanders M.J."/>
            <person name="van Tonder A."/>
            <person name="Ginger M.L."/>
            <person name="Field M.C."/>
            <person name="Barry J.D."/>
            <person name="Hertz-Fowler C."/>
            <person name="Berriman M."/>
        </authorList>
    </citation>
    <scope>NUCLEOTIDE SEQUENCE</scope>
    <source>
        <strain evidence="7">Y486</strain>
    </source>
</reference>
<feature type="domain" description="Complex 1 LYR protein" evidence="6">
    <location>
        <begin position="85"/>
        <end position="144"/>
    </location>
</feature>
<dbReference type="InterPro" id="IPR045295">
    <property type="entry name" value="Complex1_LYR_SDHAF1_LYRM8"/>
</dbReference>
<dbReference type="VEuPathDB" id="TriTrypDB:TvY486_1012550"/>
<dbReference type="PANTHER" id="PTHR13675:SF1">
    <property type="entry name" value="SUCCINATE DEHYDROGENASE ASSEMBLY FACTOR 1, MITOCHONDRIAL"/>
    <property type="match status" value="1"/>
</dbReference>
<evidence type="ECO:0000256" key="5">
    <source>
        <dbReference type="SAM" id="MobiDB-lite"/>
    </source>
</evidence>
<dbReference type="CDD" id="cd20268">
    <property type="entry name" value="Complex1_LYR_SDHAF1_LYRM8"/>
    <property type="match status" value="1"/>
</dbReference>
<dbReference type="AlphaFoldDB" id="G0U450"/>
<dbReference type="InterPro" id="IPR008011">
    <property type="entry name" value="Complex1_LYR_dom"/>
</dbReference>
<evidence type="ECO:0000256" key="4">
    <source>
        <dbReference type="ARBA" id="ARBA00025715"/>
    </source>
</evidence>
<name>G0U450_TRYVY</name>
<evidence type="ECO:0000259" key="6">
    <source>
        <dbReference type="Pfam" id="PF05347"/>
    </source>
</evidence>
<keyword evidence="3" id="KW-0143">Chaperone</keyword>
<gene>
    <name evidence="7" type="ORF">TVY486_1012550</name>
</gene>
<dbReference type="Pfam" id="PF05347">
    <property type="entry name" value="Complex1_LYR"/>
    <property type="match status" value="1"/>
</dbReference>
<dbReference type="GO" id="GO:0034553">
    <property type="term" value="P:mitochondrial respiratory chain complex II assembly"/>
    <property type="evidence" value="ECO:0007669"/>
    <property type="project" value="InterPro"/>
</dbReference>
<sequence length="158" mass="18834">MLRRSLWLHHRLNDRGGNAHNFPFDTTTKIYRDTVYAVDSRHNGNPIHPERPTPASPITPKKELPSCPDIEGRRRVPRRSGLQLEILGLYRDLLRETCRMEDEQTRLNLRRFIRTEFEKNRGIPRQFVTRIEWQLHYGKNKLDEIRSMSRNTKFSLVS</sequence>
<proteinExistence type="inferred from homology"/>
<dbReference type="GO" id="GO:0005759">
    <property type="term" value="C:mitochondrial matrix"/>
    <property type="evidence" value="ECO:0007669"/>
    <property type="project" value="UniProtKB-SubCell"/>
</dbReference>
<protein>
    <recommendedName>
        <fullName evidence="6">Complex 1 LYR protein domain-containing protein</fullName>
    </recommendedName>
</protein>
<feature type="compositionally biased region" description="Basic and acidic residues" evidence="5">
    <location>
        <begin position="60"/>
        <end position="74"/>
    </location>
</feature>
<keyword evidence="2" id="KW-0496">Mitochondrion</keyword>
<feature type="region of interest" description="Disordered" evidence="5">
    <location>
        <begin position="41"/>
        <end position="75"/>
    </location>
</feature>
<organism evidence="7">
    <name type="scientific">Trypanosoma vivax (strain Y486)</name>
    <dbReference type="NCBI Taxonomy" id="1055687"/>
    <lineage>
        <taxon>Eukaryota</taxon>
        <taxon>Discoba</taxon>
        <taxon>Euglenozoa</taxon>
        <taxon>Kinetoplastea</taxon>
        <taxon>Metakinetoplastina</taxon>
        <taxon>Trypanosomatida</taxon>
        <taxon>Trypanosomatidae</taxon>
        <taxon>Trypanosoma</taxon>
        <taxon>Duttonella</taxon>
    </lineage>
</organism>
<evidence type="ECO:0000256" key="2">
    <source>
        <dbReference type="ARBA" id="ARBA00023128"/>
    </source>
</evidence>
<accession>G0U450</accession>
<evidence type="ECO:0000256" key="1">
    <source>
        <dbReference type="ARBA" id="ARBA00004305"/>
    </source>
</evidence>
<dbReference type="EMBL" id="HE573026">
    <property type="protein sequence ID" value="CCC52212.1"/>
    <property type="molecule type" value="Genomic_DNA"/>
</dbReference>
<comment type="subcellular location">
    <subcellularLocation>
        <location evidence="1">Mitochondrion matrix</location>
    </subcellularLocation>
</comment>
<dbReference type="PANTHER" id="PTHR13675">
    <property type="entry name" value="LYR MOTIF-CONTAINING PROTEIN 2"/>
    <property type="match status" value="1"/>
</dbReference>